<dbReference type="Proteomes" id="UP000322530">
    <property type="component" value="Unassembled WGS sequence"/>
</dbReference>
<keyword evidence="2" id="KW-1185">Reference proteome</keyword>
<evidence type="ECO:0000313" key="2">
    <source>
        <dbReference type="Proteomes" id="UP000322530"/>
    </source>
</evidence>
<gene>
    <name evidence="1" type="ORF">KDI_39480</name>
</gene>
<protein>
    <submittedName>
        <fullName evidence="1">Uncharacterized protein</fullName>
    </submittedName>
</protein>
<sequence length="83" mass="9073">MLLVAAVHETRLLETLETALSFCAPLAGSRLAHLSSSSRQSLLRTLLFLGVVGLSRTWDLRSYTGDALGLLIGRSRSYGYFNT</sequence>
<reference evidence="1 2" key="1">
    <citation type="submission" date="2019-01" db="EMBL/GenBank/DDBJ databases">
        <title>Draft genome sequence of Dictyobacter sp. Uno17.</title>
        <authorList>
            <person name="Wang C.M."/>
            <person name="Zheng Y."/>
            <person name="Sakai Y."/>
            <person name="Abe K."/>
            <person name="Yokota A."/>
            <person name="Yabe S."/>
        </authorList>
    </citation>
    <scope>NUCLEOTIDE SEQUENCE [LARGE SCALE GENOMIC DNA]</scope>
    <source>
        <strain evidence="1 2">Uno17</strain>
    </source>
</reference>
<evidence type="ECO:0000313" key="1">
    <source>
        <dbReference type="EMBL" id="GCF10384.1"/>
    </source>
</evidence>
<comment type="caution">
    <text evidence="1">The sequence shown here is derived from an EMBL/GenBank/DDBJ whole genome shotgun (WGS) entry which is preliminary data.</text>
</comment>
<name>A0A5A5THD8_9CHLR</name>
<dbReference type="EMBL" id="BIXY01000068">
    <property type="protein sequence ID" value="GCF10384.1"/>
    <property type="molecule type" value="Genomic_DNA"/>
</dbReference>
<proteinExistence type="predicted"/>
<dbReference type="AlphaFoldDB" id="A0A5A5THD8"/>
<organism evidence="1 2">
    <name type="scientific">Dictyobacter arantiisoli</name>
    <dbReference type="NCBI Taxonomy" id="2014874"/>
    <lineage>
        <taxon>Bacteria</taxon>
        <taxon>Bacillati</taxon>
        <taxon>Chloroflexota</taxon>
        <taxon>Ktedonobacteria</taxon>
        <taxon>Ktedonobacterales</taxon>
        <taxon>Dictyobacteraceae</taxon>
        <taxon>Dictyobacter</taxon>
    </lineage>
</organism>
<accession>A0A5A5THD8</accession>